<name>A0A1X7ABG3_9RHOB</name>
<accession>A0A1X7ABG3</accession>
<evidence type="ECO:0000256" key="2">
    <source>
        <dbReference type="ARBA" id="ARBA00022723"/>
    </source>
</evidence>
<dbReference type="GO" id="GO:0016462">
    <property type="term" value="F:pyrophosphatase activity"/>
    <property type="evidence" value="ECO:0007669"/>
    <property type="project" value="InterPro"/>
</dbReference>
<evidence type="ECO:0000313" key="7">
    <source>
        <dbReference type="Proteomes" id="UP000193778"/>
    </source>
</evidence>
<evidence type="ECO:0000256" key="4">
    <source>
        <dbReference type="ARBA" id="ARBA00022842"/>
    </source>
</evidence>
<dbReference type="PROSITE" id="PS51462">
    <property type="entry name" value="NUDIX"/>
    <property type="match status" value="1"/>
</dbReference>
<organism evidence="6 7">
    <name type="scientific">Ruegeria meonggei</name>
    <dbReference type="NCBI Taxonomy" id="1446476"/>
    <lineage>
        <taxon>Bacteria</taxon>
        <taxon>Pseudomonadati</taxon>
        <taxon>Pseudomonadota</taxon>
        <taxon>Alphaproteobacteria</taxon>
        <taxon>Rhodobacterales</taxon>
        <taxon>Roseobacteraceae</taxon>
        <taxon>Ruegeria</taxon>
    </lineage>
</organism>
<comment type="cofactor">
    <cofactor evidence="1">
        <name>Mg(2+)</name>
        <dbReference type="ChEBI" id="CHEBI:18420"/>
    </cofactor>
</comment>
<evidence type="ECO:0000256" key="3">
    <source>
        <dbReference type="ARBA" id="ARBA00022801"/>
    </source>
</evidence>
<dbReference type="InterPro" id="IPR015797">
    <property type="entry name" value="NUDIX_hydrolase-like_dom_sf"/>
</dbReference>
<dbReference type="PANTHER" id="PTHR12629:SF0">
    <property type="entry name" value="DIPHOSPHOINOSITOL-POLYPHOSPHATE DIPHOSPHATASE"/>
    <property type="match status" value="1"/>
</dbReference>
<dbReference type="InterPro" id="IPR047198">
    <property type="entry name" value="DDP-like_NUDIX"/>
</dbReference>
<keyword evidence="3" id="KW-0378">Hydrolase</keyword>
<dbReference type="AlphaFoldDB" id="A0A1X7ABG3"/>
<dbReference type="OrthoDB" id="7066910at2"/>
<dbReference type="InterPro" id="IPR000086">
    <property type="entry name" value="NUDIX_hydrolase_dom"/>
</dbReference>
<gene>
    <name evidence="6" type="ORF">RUM8411_04130</name>
</gene>
<dbReference type="PANTHER" id="PTHR12629">
    <property type="entry name" value="DIPHOSPHOINOSITOL POLYPHOSPHATE PHOSPHOHYDROLASE"/>
    <property type="match status" value="1"/>
</dbReference>
<reference evidence="7" key="1">
    <citation type="submission" date="2017-03" db="EMBL/GenBank/DDBJ databases">
        <authorList>
            <person name="Rodrigo-Torres L."/>
            <person name="Arahal R.D."/>
            <person name="Lucena T."/>
        </authorList>
    </citation>
    <scope>NUCLEOTIDE SEQUENCE [LARGE SCALE GENOMIC DNA]</scope>
    <source>
        <strain evidence="7">CECT 8411</strain>
    </source>
</reference>
<keyword evidence="7" id="KW-1185">Reference proteome</keyword>
<evidence type="ECO:0000256" key="1">
    <source>
        <dbReference type="ARBA" id="ARBA00001946"/>
    </source>
</evidence>
<dbReference type="Gene3D" id="3.90.79.10">
    <property type="entry name" value="Nucleoside Triphosphate Pyrophosphohydrolase"/>
    <property type="match status" value="1"/>
</dbReference>
<evidence type="ECO:0000259" key="5">
    <source>
        <dbReference type="PROSITE" id="PS51462"/>
    </source>
</evidence>
<dbReference type="EMBL" id="FWFP01000015">
    <property type="protein sequence ID" value="SLN75135.1"/>
    <property type="molecule type" value="Genomic_DNA"/>
</dbReference>
<sequence length="152" mass="17815">MRKWLRNVWEEVARPLFLRPQRVQFAALCVRNSERGEEVLLITSRDTGRWIIPKGWPMDNTDGAETARLEAWEEAGVHADHLNRKPVGYFTYDKILDDGSAMPVRTSVFRIDVKELADTYPEVGQRERHWFLPKDAAKQVREPELRDLLLQM</sequence>
<dbReference type="RefSeq" id="WP_085824576.1">
    <property type="nucleotide sequence ID" value="NZ_FWFP01000015.1"/>
</dbReference>
<dbReference type="CDD" id="cd04666">
    <property type="entry name" value="NUDIX_DIPP2_like_Nudt4"/>
    <property type="match status" value="1"/>
</dbReference>
<dbReference type="GO" id="GO:0046872">
    <property type="term" value="F:metal ion binding"/>
    <property type="evidence" value="ECO:0007669"/>
    <property type="project" value="UniProtKB-KW"/>
</dbReference>
<proteinExistence type="predicted"/>
<dbReference type="Pfam" id="PF00293">
    <property type="entry name" value="NUDIX"/>
    <property type="match status" value="1"/>
</dbReference>
<keyword evidence="4" id="KW-0460">Magnesium</keyword>
<dbReference type="Proteomes" id="UP000193778">
    <property type="component" value="Unassembled WGS sequence"/>
</dbReference>
<dbReference type="SUPFAM" id="SSF55811">
    <property type="entry name" value="Nudix"/>
    <property type="match status" value="1"/>
</dbReference>
<protein>
    <submittedName>
        <fullName evidence="6">NUDIX domain protein</fullName>
    </submittedName>
</protein>
<dbReference type="GO" id="GO:0005737">
    <property type="term" value="C:cytoplasm"/>
    <property type="evidence" value="ECO:0007669"/>
    <property type="project" value="TreeGrafter"/>
</dbReference>
<feature type="domain" description="Nudix hydrolase" evidence="5">
    <location>
        <begin position="20"/>
        <end position="152"/>
    </location>
</feature>
<evidence type="ECO:0000313" key="6">
    <source>
        <dbReference type="EMBL" id="SLN75135.1"/>
    </source>
</evidence>
<keyword evidence="2" id="KW-0479">Metal-binding</keyword>